<dbReference type="PROSITE" id="PS51123">
    <property type="entry name" value="OMPA_2"/>
    <property type="match status" value="1"/>
</dbReference>
<dbReference type="InterPro" id="IPR050330">
    <property type="entry name" value="Bact_OuterMem_StrucFunc"/>
</dbReference>
<accession>A0ABT8KND5</accession>
<name>A0ABT8KND5_9BACT</name>
<feature type="chain" id="PRO_5047178042" evidence="3">
    <location>
        <begin position="22"/>
        <end position="674"/>
    </location>
</feature>
<dbReference type="RefSeq" id="WP_346751763.1">
    <property type="nucleotide sequence ID" value="NZ_JAUJEA010000003.1"/>
</dbReference>
<organism evidence="5 6">
    <name type="scientific">Splendidivirga corallicola</name>
    <dbReference type="NCBI Taxonomy" id="3051826"/>
    <lineage>
        <taxon>Bacteria</taxon>
        <taxon>Pseudomonadati</taxon>
        <taxon>Bacteroidota</taxon>
        <taxon>Cytophagia</taxon>
        <taxon>Cytophagales</taxon>
        <taxon>Splendidivirgaceae</taxon>
        <taxon>Splendidivirga</taxon>
    </lineage>
</organism>
<dbReference type="Gene3D" id="2.60.40.1120">
    <property type="entry name" value="Carboxypeptidase-like, regulatory domain"/>
    <property type="match status" value="1"/>
</dbReference>
<dbReference type="Proteomes" id="UP001172082">
    <property type="component" value="Unassembled WGS sequence"/>
</dbReference>
<proteinExistence type="predicted"/>
<dbReference type="EMBL" id="JAUJEA010000003">
    <property type="protein sequence ID" value="MDN5201734.1"/>
    <property type="molecule type" value="Genomic_DNA"/>
</dbReference>
<dbReference type="SUPFAM" id="SSF82171">
    <property type="entry name" value="DPP6 N-terminal domain-like"/>
    <property type="match status" value="1"/>
</dbReference>
<feature type="region of interest" description="Disordered" evidence="2">
    <location>
        <begin position="489"/>
        <end position="510"/>
    </location>
</feature>
<evidence type="ECO:0000313" key="6">
    <source>
        <dbReference type="Proteomes" id="UP001172082"/>
    </source>
</evidence>
<evidence type="ECO:0000256" key="1">
    <source>
        <dbReference type="PROSITE-ProRule" id="PRU00473"/>
    </source>
</evidence>
<dbReference type="SUPFAM" id="SSF103088">
    <property type="entry name" value="OmpA-like"/>
    <property type="match status" value="1"/>
</dbReference>
<protein>
    <submittedName>
        <fullName evidence="5">OmpA family protein</fullName>
    </submittedName>
</protein>
<dbReference type="Gene3D" id="3.30.1330.60">
    <property type="entry name" value="OmpA-like domain"/>
    <property type="match status" value="1"/>
</dbReference>
<dbReference type="InterPro" id="IPR011659">
    <property type="entry name" value="WD40"/>
</dbReference>
<dbReference type="PANTHER" id="PTHR30329">
    <property type="entry name" value="STATOR ELEMENT OF FLAGELLAR MOTOR COMPLEX"/>
    <property type="match status" value="1"/>
</dbReference>
<dbReference type="Pfam" id="PF00691">
    <property type="entry name" value="OmpA"/>
    <property type="match status" value="1"/>
</dbReference>
<comment type="caution">
    <text evidence="5">The sequence shown here is derived from an EMBL/GenBank/DDBJ whole genome shotgun (WGS) entry which is preliminary data.</text>
</comment>
<gene>
    <name evidence="5" type="ORF">QQ008_10185</name>
</gene>
<feature type="domain" description="OmpA-like" evidence="4">
    <location>
        <begin position="560"/>
        <end position="674"/>
    </location>
</feature>
<evidence type="ECO:0000313" key="5">
    <source>
        <dbReference type="EMBL" id="MDN5201734.1"/>
    </source>
</evidence>
<dbReference type="Pfam" id="PF07676">
    <property type="entry name" value="PD40"/>
    <property type="match status" value="2"/>
</dbReference>
<dbReference type="InterPro" id="IPR006665">
    <property type="entry name" value="OmpA-like"/>
</dbReference>
<reference evidence="5" key="1">
    <citation type="submission" date="2023-06" db="EMBL/GenBank/DDBJ databases">
        <title>Genomic of Parafulvivirga corallium.</title>
        <authorList>
            <person name="Wang G."/>
        </authorList>
    </citation>
    <scope>NUCLEOTIDE SEQUENCE</scope>
    <source>
        <strain evidence="5">BMA10</strain>
    </source>
</reference>
<keyword evidence="6" id="KW-1185">Reference proteome</keyword>
<feature type="signal peptide" evidence="3">
    <location>
        <begin position="1"/>
        <end position="21"/>
    </location>
</feature>
<evidence type="ECO:0000259" key="4">
    <source>
        <dbReference type="PROSITE" id="PS51123"/>
    </source>
</evidence>
<keyword evidence="1" id="KW-0472">Membrane</keyword>
<keyword evidence="3" id="KW-0732">Signal</keyword>
<sequence length="674" mass="76924">MKFIPFSFLFCFFCLFQSVSANQIQWAAELEFQHNQFAEHYWGGKQVLGAPNSEPFGYANSKAFRLNSQAAFGTLIVSFREPQHARQIVIMESYLPGRISDIALYDENGRKYNIYKGSPTILKQNYRTLCISLERTTYKIKKLELNINTTIKTGWSQIDAIGLSDEPDDVQFEKMMKTLGLGNLHYEFPFASLKENLGQNINTKFSEIKPMISPDGRTLYFSRQNYPGNYNGRTDPQDIYYSNFESGQWTKAKNLGEPLNNEFPNGVSTVSADGKQLLLINLYRKRGGEIAGASLSKRSGNGWSYPQMIVIEEYYNYSQYADFYLSNNGKVLLMAIDRDDSNGDQDLYASFLISGNRWSKPVNLGETINTSEPEFSPFLAADEKTLYFASRGHGGFGESDIFYTKRLDDSWVKWSKPKNLGLGVNSVDWDAYYSIPASGEYAYFVHGKGTSRDPKNIYRIALPREFKPEPVLLVKGRVYDSQTKEPLSANIQFETEDRSGKSGNVQSDSKDGSYSMILTRGSKFIFITNSDGYVPLSENIDLSEMTEYREIEKDLYLDPIQTLYGQIVRSIYFEKGSVEILSYDDLERLLAILKQYPELRVELGGHTDNLGSSHLKMQLSEDRVEAIRKYLISNDIDDNRIETKAYGGTRPVSSNEFEESRKLNRRVEIKFLNK</sequence>
<dbReference type="InterPro" id="IPR036737">
    <property type="entry name" value="OmpA-like_sf"/>
</dbReference>
<evidence type="ECO:0000256" key="2">
    <source>
        <dbReference type="SAM" id="MobiDB-lite"/>
    </source>
</evidence>
<dbReference type="CDD" id="cd07185">
    <property type="entry name" value="OmpA_C-like"/>
    <property type="match status" value="1"/>
</dbReference>
<evidence type="ECO:0000256" key="3">
    <source>
        <dbReference type="SAM" id="SignalP"/>
    </source>
</evidence>
<dbReference type="PANTHER" id="PTHR30329:SF21">
    <property type="entry name" value="LIPOPROTEIN YIAD-RELATED"/>
    <property type="match status" value="1"/>
</dbReference>